<gene>
    <name evidence="1" type="ORF">JFN87_26100</name>
</gene>
<organism evidence="1 2">
    <name type="scientific">Streptomyces montanisoli</name>
    <dbReference type="NCBI Taxonomy" id="2798581"/>
    <lineage>
        <taxon>Bacteria</taxon>
        <taxon>Bacillati</taxon>
        <taxon>Actinomycetota</taxon>
        <taxon>Actinomycetes</taxon>
        <taxon>Kitasatosporales</taxon>
        <taxon>Streptomycetaceae</taxon>
        <taxon>Streptomyces</taxon>
    </lineage>
</organism>
<dbReference type="AlphaFoldDB" id="A0A940RXT8"/>
<reference evidence="1" key="1">
    <citation type="submission" date="2021-03" db="EMBL/GenBank/DDBJ databases">
        <title>Whole genome sequence of Streptomyces bomunensis MMS17-BM035.</title>
        <authorList>
            <person name="Lee J.H."/>
        </authorList>
    </citation>
    <scope>NUCLEOTIDE SEQUENCE</scope>
    <source>
        <strain evidence="1">MMS17-BM035</strain>
    </source>
</reference>
<sequence>MERPAWAPQGIDISMPRASRMYGNYLGGSHSFGAGAGRTA</sequence>
<keyword evidence="2" id="KW-1185">Reference proteome</keyword>
<dbReference type="EC" id="2.1.1.-" evidence="1"/>
<comment type="caution">
    <text evidence="1">The sequence shown here is derived from an EMBL/GenBank/DDBJ whole genome shotgun (WGS) entry which is preliminary data.</text>
</comment>
<dbReference type="GO" id="GO:0008168">
    <property type="term" value="F:methyltransferase activity"/>
    <property type="evidence" value="ECO:0007669"/>
    <property type="project" value="UniProtKB-KW"/>
</dbReference>
<dbReference type="EMBL" id="JAGIQL010000142">
    <property type="protein sequence ID" value="MBP0460915.1"/>
    <property type="molecule type" value="Genomic_DNA"/>
</dbReference>
<accession>A0A940RXT8</accession>
<name>A0A940RXT8_9ACTN</name>
<dbReference type="GO" id="GO:0032259">
    <property type="term" value="P:methylation"/>
    <property type="evidence" value="ECO:0007669"/>
    <property type="project" value="UniProtKB-KW"/>
</dbReference>
<evidence type="ECO:0000313" key="1">
    <source>
        <dbReference type="EMBL" id="MBP0460915.1"/>
    </source>
</evidence>
<dbReference type="Proteomes" id="UP000670475">
    <property type="component" value="Unassembled WGS sequence"/>
</dbReference>
<keyword evidence="1" id="KW-0808">Transferase</keyword>
<keyword evidence="1" id="KW-0489">Methyltransferase</keyword>
<proteinExistence type="predicted"/>
<protein>
    <submittedName>
        <fullName evidence="1">SAM-dependent methyltransferase</fullName>
        <ecNumber evidence="1">2.1.1.-</ecNumber>
    </submittedName>
</protein>
<evidence type="ECO:0000313" key="2">
    <source>
        <dbReference type="Proteomes" id="UP000670475"/>
    </source>
</evidence>